<proteinExistence type="predicted"/>
<evidence type="ECO:0000313" key="2">
    <source>
        <dbReference type="Proteomes" id="UP000216411"/>
    </source>
</evidence>
<comment type="caution">
    <text evidence="1">The sequence shown here is derived from an EMBL/GenBank/DDBJ whole genome shotgun (WGS) entry which is preliminary data.</text>
</comment>
<evidence type="ECO:0000313" key="1">
    <source>
        <dbReference type="EMBL" id="RDY26204.1"/>
    </source>
</evidence>
<protein>
    <submittedName>
        <fullName evidence="1">Uncharacterized protein</fullName>
    </submittedName>
</protein>
<sequence>MIKRLENALANGEKISGADASFYMHEITETTLMNQGMTYDVAHGLALEKYDVSPFSVYSPEVVTEYPDLFSRGFKKYWDIK</sequence>
<keyword evidence="2" id="KW-1185">Reference proteome</keyword>
<reference evidence="1 2" key="1">
    <citation type="journal article" date="2017" name="Genome Announc.">
        <title>Draft Genome Sequence of a Sporulating and Motile Strain of Lachnotalea glycerini Isolated from Water in Quebec City, Canada.</title>
        <authorList>
            <person name="Maheux A.F."/>
            <person name="Boudreau D.K."/>
            <person name="Berube E."/>
            <person name="Boissinot M."/>
            <person name="Raymond F."/>
            <person name="Brodeur S."/>
            <person name="Corbeil J."/>
            <person name="Isabel S."/>
            <person name="Omar R.F."/>
            <person name="Bergeron M.G."/>
        </authorList>
    </citation>
    <scope>NUCLEOTIDE SEQUENCE [LARGE SCALE GENOMIC DNA]</scope>
    <source>
        <strain evidence="1 2">CCRI-19302</strain>
    </source>
</reference>
<dbReference type="OrthoDB" id="2086518at2"/>
<name>A0A371J0I2_9FIRM</name>
<gene>
    <name evidence="1" type="ORF">CG710_021870</name>
</gene>
<dbReference type="AlphaFoldDB" id="A0A371J0I2"/>
<dbReference type="EMBL" id="NOKA02000163">
    <property type="protein sequence ID" value="RDY26204.1"/>
    <property type="molecule type" value="Genomic_DNA"/>
</dbReference>
<accession>A0A371J0I2</accession>
<organism evidence="1 2">
    <name type="scientific">Lachnotalea glycerini</name>
    <dbReference type="NCBI Taxonomy" id="1763509"/>
    <lineage>
        <taxon>Bacteria</taxon>
        <taxon>Bacillati</taxon>
        <taxon>Bacillota</taxon>
        <taxon>Clostridia</taxon>
        <taxon>Lachnospirales</taxon>
        <taxon>Lachnospiraceae</taxon>
        <taxon>Lachnotalea</taxon>
    </lineage>
</organism>
<dbReference type="Proteomes" id="UP000216411">
    <property type="component" value="Unassembled WGS sequence"/>
</dbReference>